<evidence type="ECO:0000313" key="2">
    <source>
        <dbReference type="EMBL" id="EGG18250.1"/>
    </source>
</evidence>
<organism evidence="2 3">
    <name type="scientific">Cavenderia fasciculata</name>
    <name type="common">Slime mold</name>
    <name type="synonym">Dictyostelium fasciculatum</name>
    <dbReference type="NCBI Taxonomy" id="261658"/>
    <lineage>
        <taxon>Eukaryota</taxon>
        <taxon>Amoebozoa</taxon>
        <taxon>Evosea</taxon>
        <taxon>Eumycetozoa</taxon>
        <taxon>Dictyostelia</taxon>
        <taxon>Acytosteliales</taxon>
        <taxon>Cavenderiaceae</taxon>
        <taxon>Cavenderia</taxon>
    </lineage>
</organism>
<keyword evidence="3" id="KW-1185">Reference proteome</keyword>
<dbReference type="RefSeq" id="XP_004357073.1">
    <property type="nucleotide sequence ID" value="XM_004357018.1"/>
</dbReference>
<evidence type="ECO:0000313" key="3">
    <source>
        <dbReference type="Proteomes" id="UP000007797"/>
    </source>
</evidence>
<sequence>MDIKDCEERCKEKDLQIEQLTNEVERLTEENTELLALNKALMHNNRDEIKRIITRQITATLSMVDDNLQDLKQNYVNKIKEYQEQEEGHIQKIKEHEQREDLQKKRIADLEGKIDVLQQENLRLVQANSALQRRVEDLEFGNKARDDKITSLENDNKTQGDELKSVTTRLGKLEESYNKSLIAAKKQAEYEVTQTYQEQTKKIGQLEKENKELKEFADTNKGSTIINSIIHMDAALDYYLRYVLMPEVNIKIKNGEGKGRTKEYIWDTTFIDEKRPLSDDHFGRKNNYLSGLSATDIAFNIHSINLHVLSRLIARERDINAHPTVDAGFFKTLKKLLANGPVQAKLGYDIGAVNAMISSISLYRNRTGQ</sequence>
<keyword evidence="1" id="KW-0175">Coiled coil</keyword>
<dbReference type="EMBL" id="GL883018">
    <property type="protein sequence ID" value="EGG18250.1"/>
    <property type="molecule type" value="Genomic_DNA"/>
</dbReference>
<protein>
    <submittedName>
        <fullName evidence="2">Uncharacterized protein</fullName>
    </submittedName>
</protein>
<gene>
    <name evidence="2" type="ORF">DFA_03737</name>
</gene>
<proteinExistence type="predicted"/>
<dbReference type="Proteomes" id="UP000007797">
    <property type="component" value="Unassembled WGS sequence"/>
</dbReference>
<dbReference type="KEGG" id="dfa:DFA_03737"/>
<dbReference type="AlphaFoldDB" id="F4Q099"/>
<reference evidence="3" key="1">
    <citation type="journal article" date="2011" name="Genome Res.">
        <title>Phylogeny-wide analysis of social amoeba genomes highlights ancient origins for complex intercellular communication.</title>
        <authorList>
            <person name="Heidel A.J."/>
            <person name="Lawal H.M."/>
            <person name="Felder M."/>
            <person name="Schilde C."/>
            <person name="Helps N.R."/>
            <person name="Tunggal B."/>
            <person name="Rivero F."/>
            <person name="John U."/>
            <person name="Schleicher M."/>
            <person name="Eichinger L."/>
            <person name="Platzer M."/>
            <person name="Noegel A.A."/>
            <person name="Schaap P."/>
            <person name="Gloeckner G."/>
        </authorList>
    </citation>
    <scope>NUCLEOTIDE SEQUENCE [LARGE SCALE GENOMIC DNA]</scope>
    <source>
        <strain evidence="3">SH3</strain>
    </source>
</reference>
<dbReference type="GeneID" id="14870238"/>
<name>F4Q099_CACFS</name>
<accession>F4Q099</accession>
<feature type="coiled-coil region" evidence="1">
    <location>
        <begin position="3"/>
        <end position="134"/>
    </location>
</feature>
<evidence type="ECO:0000256" key="1">
    <source>
        <dbReference type="SAM" id="Coils"/>
    </source>
</evidence>